<organism evidence="2 3">
    <name type="scientific">Chrysochromulina tobinii</name>
    <dbReference type="NCBI Taxonomy" id="1460289"/>
    <lineage>
        <taxon>Eukaryota</taxon>
        <taxon>Haptista</taxon>
        <taxon>Haptophyta</taxon>
        <taxon>Prymnesiophyceae</taxon>
        <taxon>Prymnesiales</taxon>
        <taxon>Chrysochromulinaceae</taxon>
        <taxon>Chrysochromulina</taxon>
    </lineage>
</organism>
<protein>
    <recommendedName>
        <fullName evidence="1">TOG domain-containing protein</fullName>
    </recommendedName>
</protein>
<feature type="domain" description="TOG" evidence="1">
    <location>
        <begin position="24"/>
        <end position="259"/>
    </location>
</feature>
<evidence type="ECO:0000313" key="2">
    <source>
        <dbReference type="EMBL" id="KOO30585.1"/>
    </source>
</evidence>
<keyword evidence="3" id="KW-1185">Reference proteome</keyword>
<dbReference type="InterPro" id="IPR045110">
    <property type="entry name" value="XMAP215"/>
</dbReference>
<dbReference type="Proteomes" id="UP000037460">
    <property type="component" value="Unassembled WGS sequence"/>
</dbReference>
<comment type="caution">
    <text evidence="2">The sequence shown here is derived from an EMBL/GenBank/DDBJ whole genome shotgun (WGS) entry which is preliminary data.</text>
</comment>
<dbReference type="AlphaFoldDB" id="A0A0M0JVK9"/>
<dbReference type="InterPro" id="IPR011989">
    <property type="entry name" value="ARM-like"/>
</dbReference>
<proteinExistence type="predicted"/>
<dbReference type="SMART" id="SM01349">
    <property type="entry name" value="TOG"/>
    <property type="match status" value="1"/>
</dbReference>
<dbReference type="GO" id="GO:0007051">
    <property type="term" value="P:spindle organization"/>
    <property type="evidence" value="ECO:0007669"/>
    <property type="project" value="InterPro"/>
</dbReference>
<dbReference type="InterPro" id="IPR034085">
    <property type="entry name" value="TOG"/>
</dbReference>
<dbReference type="GO" id="GO:0030951">
    <property type="term" value="P:establishment or maintenance of microtubule cytoskeleton polarity"/>
    <property type="evidence" value="ECO:0007669"/>
    <property type="project" value="InterPro"/>
</dbReference>
<dbReference type="EMBL" id="JWZX01002199">
    <property type="protein sequence ID" value="KOO30585.1"/>
    <property type="molecule type" value="Genomic_DNA"/>
</dbReference>
<dbReference type="GO" id="GO:0061863">
    <property type="term" value="F:microtubule plus end polymerase"/>
    <property type="evidence" value="ECO:0007669"/>
    <property type="project" value="InterPro"/>
</dbReference>
<dbReference type="PANTHER" id="PTHR12609">
    <property type="entry name" value="MICROTUBULE ASSOCIATED PROTEIN XMAP215"/>
    <property type="match status" value="1"/>
</dbReference>
<gene>
    <name evidence="2" type="ORF">Ctob_003974</name>
</gene>
<evidence type="ECO:0000259" key="1">
    <source>
        <dbReference type="SMART" id="SM01349"/>
    </source>
</evidence>
<sequence length="520" mass="55478">MATTIVDKHLARPKALEALLYLVEVGGASQVQIALALGAASKIVKTPAKAQWRQGRKAAAEQLISLLDGREALVPADYSALAQGLKKVLDLEMNLGVVSVAVRAVGALEAPLGKDFARHAKLLAPSLFRRGGERNTQVVDGVKATLDAIARAGCLPLADAIEATKGKEAAASTNPPVQSCAVRFVKECVACAGGPSVTKALGELSALLSPVTDASSPEARAAALPPREHAAAEAAAVKENLATKAEQSRHRRMFGAPCTEAAQRFYAAFEIDEHGFPRNKAAAERMVAKVVGPLGSLSTDQQAAVLTAAIKRPALREAANRAGIGQASLGERIVDRVKSAFTSQGIKRGSLGADIEASVDSFFNLAPPTPNEEVMQRGKHAKKQKAAGGEAKRVGQGIDEETRKLVLDFYIGHPSIKRSPMKSDMLQMKDANGEKVLVAKLLSEVSLTDVSIDFEKKHPGLLKERAFRELRPPELRRMSRRQLDMCGCRWCIEMRLFQDAPNAERAVLAIKHAAAPYTAP</sequence>
<evidence type="ECO:0000313" key="3">
    <source>
        <dbReference type="Proteomes" id="UP000037460"/>
    </source>
</evidence>
<accession>A0A0M0JVK9</accession>
<reference evidence="3" key="1">
    <citation type="journal article" date="2015" name="PLoS Genet.">
        <title>Genome Sequence and Transcriptome Analyses of Chrysochromulina tobin: Metabolic Tools for Enhanced Algal Fitness in the Prominent Order Prymnesiales (Haptophyceae).</title>
        <authorList>
            <person name="Hovde B.T."/>
            <person name="Deodato C.R."/>
            <person name="Hunsperger H.M."/>
            <person name="Ryken S.A."/>
            <person name="Yost W."/>
            <person name="Jha R.K."/>
            <person name="Patterson J."/>
            <person name="Monnat R.J. Jr."/>
            <person name="Barlow S.B."/>
            <person name="Starkenburg S.R."/>
            <person name="Cattolico R.A."/>
        </authorList>
    </citation>
    <scope>NUCLEOTIDE SEQUENCE</scope>
    <source>
        <strain evidence="3">CCMP291</strain>
    </source>
</reference>
<name>A0A0M0JVK9_9EUKA</name>
<dbReference type="GO" id="GO:0046785">
    <property type="term" value="P:microtubule polymerization"/>
    <property type="evidence" value="ECO:0007669"/>
    <property type="project" value="InterPro"/>
</dbReference>
<dbReference type="GO" id="GO:0051010">
    <property type="term" value="F:microtubule plus-end binding"/>
    <property type="evidence" value="ECO:0007669"/>
    <property type="project" value="InterPro"/>
</dbReference>
<dbReference type="Gene3D" id="1.25.10.10">
    <property type="entry name" value="Leucine-rich Repeat Variant"/>
    <property type="match status" value="1"/>
</dbReference>